<dbReference type="InterPro" id="IPR018833">
    <property type="entry name" value="Rv2993c-like_N"/>
</dbReference>
<dbReference type="GO" id="GO:0046872">
    <property type="term" value="F:metal ion binding"/>
    <property type="evidence" value="ECO:0007669"/>
    <property type="project" value="UniProtKB-KW"/>
</dbReference>
<dbReference type="InterPro" id="IPR051121">
    <property type="entry name" value="FAH"/>
</dbReference>
<dbReference type="GO" id="GO:0044281">
    <property type="term" value="P:small molecule metabolic process"/>
    <property type="evidence" value="ECO:0007669"/>
    <property type="project" value="UniProtKB-ARBA"/>
</dbReference>
<keyword evidence="6" id="KW-0378">Hydrolase</keyword>
<name>A0A7G8PDT6_9MYCO</name>
<feature type="region of interest" description="Disordered" evidence="3">
    <location>
        <begin position="1"/>
        <end position="20"/>
    </location>
</feature>
<dbReference type="InterPro" id="IPR011234">
    <property type="entry name" value="Fumarylacetoacetase-like_C"/>
</dbReference>
<comment type="similarity">
    <text evidence="1">Belongs to the FAH family.</text>
</comment>
<dbReference type="AlphaFoldDB" id="A0A7G8PDT6"/>
<dbReference type="Gene3D" id="3.90.850.10">
    <property type="entry name" value="Fumarylacetoacetase-like, C-terminal domain"/>
    <property type="match status" value="1"/>
</dbReference>
<dbReference type="Pfam" id="PF10370">
    <property type="entry name" value="Rv2993c-like_N"/>
    <property type="match status" value="1"/>
</dbReference>
<keyword evidence="2" id="KW-0479">Metal-binding</keyword>
<feature type="domain" description="Fumarylacetoacetase-like C-terminal" evidence="4">
    <location>
        <begin position="99"/>
        <end position="342"/>
    </location>
</feature>
<dbReference type="Proteomes" id="UP000515498">
    <property type="component" value="Chromosome"/>
</dbReference>
<evidence type="ECO:0000313" key="6">
    <source>
        <dbReference type="EMBL" id="QNJ92502.1"/>
    </source>
</evidence>
<organism evidence="6 7">
    <name type="scientific">Mycolicibacterium fluoranthenivorans</name>
    <dbReference type="NCBI Taxonomy" id="258505"/>
    <lineage>
        <taxon>Bacteria</taxon>
        <taxon>Bacillati</taxon>
        <taxon>Actinomycetota</taxon>
        <taxon>Actinomycetes</taxon>
        <taxon>Mycobacteriales</taxon>
        <taxon>Mycobacteriaceae</taxon>
        <taxon>Mycolicibacterium</taxon>
    </lineage>
</organism>
<dbReference type="Pfam" id="PF01557">
    <property type="entry name" value="FAA_hydrolase"/>
    <property type="match status" value="1"/>
</dbReference>
<accession>A0A7G8PDT6</accession>
<dbReference type="SUPFAM" id="SSF56529">
    <property type="entry name" value="FAH"/>
    <property type="match status" value="1"/>
</dbReference>
<dbReference type="EMBL" id="CP059894">
    <property type="protein sequence ID" value="QNJ92502.1"/>
    <property type="molecule type" value="Genomic_DNA"/>
</dbReference>
<evidence type="ECO:0000259" key="5">
    <source>
        <dbReference type="Pfam" id="PF10370"/>
    </source>
</evidence>
<evidence type="ECO:0000256" key="1">
    <source>
        <dbReference type="ARBA" id="ARBA00010211"/>
    </source>
</evidence>
<dbReference type="InterPro" id="IPR036663">
    <property type="entry name" value="Fumarylacetoacetase_C_sf"/>
</dbReference>
<dbReference type="PANTHER" id="PTHR42796:SF4">
    <property type="entry name" value="FUMARYLACETOACETATE HYDROLASE DOMAIN-CONTAINING PROTEIN 2A"/>
    <property type="match status" value="1"/>
</dbReference>
<gene>
    <name evidence="6" type="ORF">HZU40_30955</name>
</gene>
<protein>
    <submittedName>
        <fullName evidence="6">Fumarylacetoacetate hydrolase family protein</fullName>
    </submittedName>
</protein>
<reference evidence="6 7" key="1">
    <citation type="submission" date="2020-07" db="EMBL/GenBank/DDBJ databases">
        <title>Draft genome sequence of four isobutane-metabolizing strains capable of cometabolically degrading diverse ether contaminants.</title>
        <authorList>
            <person name="Chen W."/>
            <person name="Faulkner N."/>
            <person name="Smith C."/>
            <person name="Hyman M."/>
        </authorList>
    </citation>
    <scope>NUCLEOTIDE SEQUENCE [LARGE SCALE GENOMIC DNA]</scope>
    <source>
        <strain evidence="6 7">2A</strain>
    </source>
</reference>
<sequence length="346" mass="37962">MEHRADRRFSALTRRSPCPTSRHRGEHVVVHLVRFHDEHRAAWGVLDGATISPLDGDYEHTADLIERGEADWRAAGTKPGSIAFSDVEPLSPVTTPCRVMCQGANYRQHAIESGMDPDERAFNLFFDKTDASVTGPHAAVTRPAHVALLDYEIELALVMRQTVSAPTTISVDNLHEYVFGITIGNDLSARDVQLPQGQFLKGKSYRGFCPLGPVLAVLEPQDSSLLDDLELRLDVNGTPRQRDNTANMLYRPAETLTELTEFCNISPGDVLLTGTPHGCVATSPPPLVRRLATALLPEDKLWASFIKMNKRKPYLKPGDVINASIRNPSGSVDLGTQRTTIVAPSA</sequence>
<dbReference type="KEGG" id="mflu:HZU40_30955"/>
<dbReference type="PANTHER" id="PTHR42796">
    <property type="entry name" value="FUMARYLACETOACETATE HYDROLASE DOMAIN-CONTAINING PROTEIN 2A-RELATED"/>
    <property type="match status" value="1"/>
</dbReference>
<dbReference type="GO" id="GO:0016787">
    <property type="term" value="F:hydrolase activity"/>
    <property type="evidence" value="ECO:0007669"/>
    <property type="project" value="UniProtKB-KW"/>
</dbReference>
<proteinExistence type="inferred from homology"/>
<evidence type="ECO:0000313" key="7">
    <source>
        <dbReference type="Proteomes" id="UP000515498"/>
    </source>
</evidence>
<evidence type="ECO:0000256" key="2">
    <source>
        <dbReference type="ARBA" id="ARBA00022723"/>
    </source>
</evidence>
<evidence type="ECO:0000256" key="3">
    <source>
        <dbReference type="SAM" id="MobiDB-lite"/>
    </source>
</evidence>
<evidence type="ECO:0000259" key="4">
    <source>
        <dbReference type="Pfam" id="PF01557"/>
    </source>
</evidence>
<feature type="domain" description="Rv2993c-like N-terminal" evidence="5">
    <location>
        <begin position="31"/>
        <end position="58"/>
    </location>
</feature>